<dbReference type="PANTHER" id="PTHR42718:SF46">
    <property type="entry name" value="BLR6921 PROTEIN"/>
    <property type="match status" value="1"/>
</dbReference>
<organism evidence="10 11">
    <name type="scientific">Liquorilactobacillus sucicola DSM 21376 = JCM 15457</name>
    <dbReference type="NCBI Taxonomy" id="1423806"/>
    <lineage>
        <taxon>Bacteria</taxon>
        <taxon>Bacillati</taxon>
        <taxon>Bacillota</taxon>
        <taxon>Bacilli</taxon>
        <taxon>Lactobacillales</taxon>
        <taxon>Lactobacillaceae</taxon>
        <taxon>Liquorilactobacillus</taxon>
    </lineage>
</organism>
<evidence type="ECO:0000256" key="8">
    <source>
        <dbReference type="SAM" id="Phobius"/>
    </source>
</evidence>
<feature type="transmembrane region" description="Helical" evidence="8">
    <location>
        <begin position="595"/>
        <end position="613"/>
    </location>
</feature>
<keyword evidence="11" id="KW-1185">Reference proteome</keyword>
<dbReference type="InterPro" id="IPR005829">
    <property type="entry name" value="Sugar_transporter_CS"/>
</dbReference>
<name>A0A0R2DSZ6_9LACO</name>
<dbReference type="Gene3D" id="1.20.1250.20">
    <property type="entry name" value="MFS general substrate transporter like domains"/>
    <property type="match status" value="1"/>
</dbReference>
<feature type="transmembrane region" description="Helical" evidence="8">
    <location>
        <begin position="168"/>
        <end position="190"/>
    </location>
</feature>
<dbReference type="PATRIC" id="fig|1423806.3.peg.704"/>
<dbReference type="NCBIfam" id="TIGR00711">
    <property type="entry name" value="efflux_EmrB"/>
    <property type="match status" value="1"/>
</dbReference>
<accession>A0A0R2DSZ6</accession>
<keyword evidence="5 8" id="KW-1133">Transmembrane helix</keyword>
<keyword evidence="2" id="KW-0813">Transport</keyword>
<sequence>MTRKRGKMEKIIRKISFIGLSIAMFMGILDSTIVNIALPSIMNHFSANLTDTSWIVTTYVLALAIFTVTSAKLADQYGRKKLMLLGLTLFGGFSAACMFAPSLFWLSVFRFVQGVGGAIITPVVLPMGIEIFGKEKLPLITSAVGAISALAAASGPPLGGVILRYFSWHWIFGLNVPLALSSFLLISVLVKETRDETSSKKIDWLGILSLSLALFGITFGLLKGRDYGWSSLVISGSLLCGAIMIIVFILIEKRISTPMIDLKLFKIFPFTASCLVYFIIAIALICPSLIMNYFLQNVLNYSALSAALVIAPVSLTVAVAMPLGTKLAAKVGAAAVNFSGMLIVGLSLLLLALIKTNTPKIIMIIFLIVHGLGFGFANQSIVSAIKPLPKSKSGLGSGIVNTGRQLGMCLGIAILVTILNVHLDNAKQNVKTDALQTISRKTLSPDVKRTASNQVRRVFRQKEQTNSKSGKKQMQELRRNVKEAATKTERLPRPVENEYLKKMYDGSHKLSQSSEQVAERINELSRIRQTNDVKTTSSMVNAQHHITSAVSEISAGQAKITQAIALVAQTEELKETLRHIEHTKNTKITEAFSKTYIFAAAFVLFCSPIALWSEKKLR</sequence>
<keyword evidence="3" id="KW-1003">Cell membrane</keyword>
<evidence type="ECO:0000313" key="10">
    <source>
        <dbReference type="EMBL" id="KRN07122.1"/>
    </source>
</evidence>
<evidence type="ECO:0000256" key="5">
    <source>
        <dbReference type="ARBA" id="ARBA00022989"/>
    </source>
</evidence>
<dbReference type="PROSITE" id="PS50850">
    <property type="entry name" value="MFS"/>
    <property type="match status" value="1"/>
</dbReference>
<feature type="transmembrane region" description="Helical" evidence="8">
    <location>
        <begin position="54"/>
        <end position="71"/>
    </location>
</feature>
<dbReference type="PROSITE" id="PS00216">
    <property type="entry name" value="SUGAR_TRANSPORT_1"/>
    <property type="match status" value="1"/>
</dbReference>
<feature type="transmembrane region" description="Helical" evidence="8">
    <location>
        <begin position="228"/>
        <end position="251"/>
    </location>
</feature>
<feature type="transmembrane region" description="Helical" evidence="8">
    <location>
        <begin position="335"/>
        <end position="355"/>
    </location>
</feature>
<evidence type="ECO:0000313" key="11">
    <source>
        <dbReference type="Proteomes" id="UP000050961"/>
    </source>
</evidence>
<feature type="transmembrane region" description="Helical" evidence="8">
    <location>
        <begin position="301"/>
        <end position="323"/>
    </location>
</feature>
<comment type="subcellular location">
    <subcellularLocation>
        <location evidence="1">Cell membrane</location>
        <topology evidence="1">Multi-pass membrane protein</topology>
    </subcellularLocation>
</comment>
<proteinExistence type="predicted"/>
<evidence type="ECO:0000256" key="6">
    <source>
        <dbReference type="ARBA" id="ARBA00023136"/>
    </source>
</evidence>
<dbReference type="GO" id="GO:0005886">
    <property type="term" value="C:plasma membrane"/>
    <property type="evidence" value="ECO:0007669"/>
    <property type="project" value="UniProtKB-SubCell"/>
</dbReference>
<evidence type="ECO:0000256" key="1">
    <source>
        <dbReference type="ARBA" id="ARBA00004651"/>
    </source>
</evidence>
<dbReference type="InterPro" id="IPR011701">
    <property type="entry name" value="MFS"/>
</dbReference>
<dbReference type="SUPFAM" id="SSF103473">
    <property type="entry name" value="MFS general substrate transporter"/>
    <property type="match status" value="1"/>
</dbReference>
<feature type="domain" description="Major facilitator superfamily (MFS) profile" evidence="9">
    <location>
        <begin position="16"/>
        <end position="448"/>
    </location>
</feature>
<dbReference type="InterPro" id="IPR036259">
    <property type="entry name" value="MFS_trans_sf"/>
</dbReference>
<protein>
    <submittedName>
        <fullName evidence="10">MDR-type permease</fullName>
    </submittedName>
</protein>
<dbReference type="Proteomes" id="UP000050961">
    <property type="component" value="Unassembled WGS sequence"/>
</dbReference>
<feature type="transmembrane region" description="Helical" evidence="8">
    <location>
        <begin position="20"/>
        <end position="42"/>
    </location>
</feature>
<feature type="transmembrane region" description="Helical" evidence="8">
    <location>
        <begin position="361"/>
        <end position="385"/>
    </location>
</feature>
<evidence type="ECO:0000256" key="3">
    <source>
        <dbReference type="ARBA" id="ARBA00022475"/>
    </source>
</evidence>
<comment type="caution">
    <text evidence="10">The sequence shown here is derived from an EMBL/GenBank/DDBJ whole genome shotgun (WGS) entry which is preliminary data.</text>
</comment>
<keyword evidence="6 8" id="KW-0472">Membrane</keyword>
<evidence type="ECO:0000256" key="2">
    <source>
        <dbReference type="ARBA" id="ARBA00022448"/>
    </source>
</evidence>
<dbReference type="InterPro" id="IPR020846">
    <property type="entry name" value="MFS_dom"/>
</dbReference>
<dbReference type="InterPro" id="IPR004638">
    <property type="entry name" value="EmrB-like"/>
</dbReference>
<feature type="transmembrane region" description="Helical" evidence="8">
    <location>
        <begin position="83"/>
        <end position="105"/>
    </location>
</feature>
<dbReference type="PRINTS" id="PR01036">
    <property type="entry name" value="TCRTETB"/>
</dbReference>
<evidence type="ECO:0000256" key="7">
    <source>
        <dbReference type="SAM" id="MobiDB-lite"/>
    </source>
</evidence>
<dbReference type="EMBL" id="AYZF01000008">
    <property type="protein sequence ID" value="KRN07122.1"/>
    <property type="molecule type" value="Genomic_DNA"/>
</dbReference>
<feature type="transmembrane region" description="Helical" evidence="8">
    <location>
        <begin position="202"/>
        <end position="222"/>
    </location>
</feature>
<dbReference type="CDD" id="cd17503">
    <property type="entry name" value="MFS_LmrB_MDR_like"/>
    <property type="match status" value="1"/>
</dbReference>
<dbReference type="PANTHER" id="PTHR42718">
    <property type="entry name" value="MAJOR FACILITATOR SUPERFAMILY MULTIDRUG TRANSPORTER MFSC"/>
    <property type="match status" value="1"/>
</dbReference>
<dbReference type="Pfam" id="PF07690">
    <property type="entry name" value="MFS_1"/>
    <property type="match status" value="1"/>
</dbReference>
<dbReference type="eggNOG" id="COG2211">
    <property type="taxonomic scope" value="Bacteria"/>
</dbReference>
<feature type="region of interest" description="Disordered" evidence="7">
    <location>
        <begin position="461"/>
        <end position="486"/>
    </location>
</feature>
<dbReference type="Gene3D" id="1.20.1720.10">
    <property type="entry name" value="Multidrug resistance protein D"/>
    <property type="match status" value="1"/>
</dbReference>
<feature type="transmembrane region" description="Helical" evidence="8">
    <location>
        <begin position="272"/>
        <end position="295"/>
    </location>
</feature>
<dbReference type="AlphaFoldDB" id="A0A0R2DSZ6"/>
<evidence type="ECO:0000256" key="4">
    <source>
        <dbReference type="ARBA" id="ARBA00022692"/>
    </source>
</evidence>
<dbReference type="GO" id="GO:0022857">
    <property type="term" value="F:transmembrane transporter activity"/>
    <property type="evidence" value="ECO:0007669"/>
    <property type="project" value="InterPro"/>
</dbReference>
<gene>
    <name evidence="10" type="ORF">FD15_GL000692</name>
</gene>
<feature type="transmembrane region" description="Helical" evidence="8">
    <location>
        <begin position="139"/>
        <end position="162"/>
    </location>
</feature>
<evidence type="ECO:0000259" key="9">
    <source>
        <dbReference type="PROSITE" id="PS50850"/>
    </source>
</evidence>
<reference evidence="10 11" key="1">
    <citation type="journal article" date="2015" name="Genome Announc.">
        <title>Expanding the biotechnology potential of lactobacilli through comparative genomics of 213 strains and associated genera.</title>
        <authorList>
            <person name="Sun Z."/>
            <person name="Harris H.M."/>
            <person name="McCann A."/>
            <person name="Guo C."/>
            <person name="Argimon S."/>
            <person name="Zhang W."/>
            <person name="Yang X."/>
            <person name="Jeffery I.B."/>
            <person name="Cooney J.C."/>
            <person name="Kagawa T.F."/>
            <person name="Liu W."/>
            <person name="Song Y."/>
            <person name="Salvetti E."/>
            <person name="Wrobel A."/>
            <person name="Rasinkangas P."/>
            <person name="Parkhill J."/>
            <person name="Rea M.C."/>
            <person name="O'Sullivan O."/>
            <person name="Ritari J."/>
            <person name="Douillard F.P."/>
            <person name="Paul Ross R."/>
            <person name="Yang R."/>
            <person name="Briner A.E."/>
            <person name="Felis G.E."/>
            <person name="de Vos W.M."/>
            <person name="Barrangou R."/>
            <person name="Klaenhammer T.R."/>
            <person name="Caufield P.W."/>
            <person name="Cui Y."/>
            <person name="Zhang H."/>
            <person name="O'Toole P.W."/>
        </authorList>
    </citation>
    <scope>NUCLEOTIDE SEQUENCE [LARGE SCALE GENOMIC DNA]</scope>
    <source>
        <strain evidence="10 11">DSM 21376</strain>
    </source>
</reference>
<feature type="transmembrane region" description="Helical" evidence="8">
    <location>
        <begin position="406"/>
        <end position="423"/>
    </location>
</feature>
<keyword evidence="4 8" id="KW-0812">Transmembrane</keyword>
<feature type="compositionally biased region" description="Basic and acidic residues" evidence="7">
    <location>
        <begin position="473"/>
        <end position="486"/>
    </location>
</feature>
<dbReference type="eggNOG" id="COG0477">
    <property type="taxonomic scope" value="Bacteria"/>
</dbReference>